<dbReference type="SUPFAM" id="SSF54197">
    <property type="entry name" value="HIT-like"/>
    <property type="match status" value="1"/>
</dbReference>
<comment type="caution">
    <text evidence="2">Lacks conserved residue(s) required for the propagation of feature annotation.</text>
</comment>
<dbReference type="PROSITE" id="PS51084">
    <property type="entry name" value="HIT_2"/>
    <property type="match status" value="1"/>
</dbReference>
<dbReference type="STRING" id="1802514.A2955_04540"/>
<comment type="caution">
    <text evidence="4">The sequence shown here is derived from an EMBL/GenBank/DDBJ whole genome shotgun (WGS) entry which is preliminary data.</text>
</comment>
<dbReference type="GO" id="GO:0003824">
    <property type="term" value="F:catalytic activity"/>
    <property type="evidence" value="ECO:0007669"/>
    <property type="project" value="InterPro"/>
</dbReference>
<evidence type="ECO:0000256" key="2">
    <source>
        <dbReference type="PROSITE-ProRule" id="PRU00464"/>
    </source>
</evidence>
<feature type="domain" description="HIT" evidence="3">
    <location>
        <begin position="5"/>
        <end position="107"/>
    </location>
</feature>
<protein>
    <recommendedName>
        <fullName evidence="3">HIT domain-containing protein</fullName>
    </recommendedName>
</protein>
<feature type="active site" description="Tele-AMP-histidine intermediate" evidence="1">
    <location>
        <position position="97"/>
    </location>
</feature>
<evidence type="ECO:0000313" key="5">
    <source>
        <dbReference type="Proteomes" id="UP000177501"/>
    </source>
</evidence>
<reference evidence="4 5" key="1">
    <citation type="journal article" date="2016" name="Nat. Commun.">
        <title>Thousands of microbial genomes shed light on interconnected biogeochemical processes in an aquifer system.</title>
        <authorList>
            <person name="Anantharaman K."/>
            <person name="Brown C.T."/>
            <person name="Hug L.A."/>
            <person name="Sharon I."/>
            <person name="Castelle C.J."/>
            <person name="Probst A.J."/>
            <person name="Thomas B.C."/>
            <person name="Singh A."/>
            <person name="Wilkins M.J."/>
            <person name="Karaoz U."/>
            <person name="Brodie E.L."/>
            <person name="Williams K.H."/>
            <person name="Hubbard S.S."/>
            <person name="Banfield J.F."/>
        </authorList>
    </citation>
    <scope>NUCLEOTIDE SEQUENCE [LARGE SCALE GENOMIC DNA]</scope>
</reference>
<dbReference type="EMBL" id="MGHA01000036">
    <property type="protein sequence ID" value="OGM59231.1"/>
    <property type="molecule type" value="Genomic_DNA"/>
</dbReference>
<dbReference type="InterPro" id="IPR036265">
    <property type="entry name" value="HIT-like_sf"/>
</dbReference>
<dbReference type="AlphaFoldDB" id="A0A1F8B5E3"/>
<dbReference type="Proteomes" id="UP000177501">
    <property type="component" value="Unassembled WGS sequence"/>
</dbReference>
<name>A0A1F8B5E3_9BACT</name>
<evidence type="ECO:0000259" key="3">
    <source>
        <dbReference type="PROSITE" id="PS51084"/>
    </source>
</evidence>
<dbReference type="PANTHER" id="PTHR23089">
    <property type="entry name" value="HISTIDINE TRIAD HIT PROTEIN"/>
    <property type="match status" value="1"/>
</dbReference>
<dbReference type="Gene3D" id="3.30.428.10">
    <property type="entry name" value="HIT-like"/>
    <property type="match status" value="1"/>
</dbReference>
<gene>
    <name evidence="4" type="ORF">A2955_04540</name>
</gene>
<accession>A0A1F8B5E3</accession>
<organism evidence="4 5">
    <name type="scientific">Candidatus Woesebacteria bacterium RIFCSPLOWO2_01_FULL_37_19</name>
    <dbReference type="NCBI Taxonomy" id="1802514"/>
    <lineage>
        <taxon>Bacteria</taxon>
        <taxon>Candidatus Woeseibacteriota</taxon>
    </lineage>
</organism>
<sequence length="107" mass="12375">MVGFAFGKFSKLLPVKKLKETDKIMAFWHPKPSWENHILIVPKKQIRKLTELGEKDLPYISEAFVVAREIVEKLGWEKEGYTLSVNGGKRQEVNQLHFHLSSGKKIK</sequence>
<dbReference type="Pfam" id="PF01230">
    <property type="entry name" value="HIT"/>
    <property type="match status" value="1"/>
</dbReference>
<evidence type="ECO:0000256" key="1">
    <source>
        <dbReference type="PIRSR" id="PIRSR601310-1"/>
    </source>
</evidence>
<dbReference type="InterPro" id="IPR011146">
    <property type="entry name" value="HIT-like"/>
</dbReference>
<dbReference type="InterPro" id="IPR001310">
    <property type="entry name" value="Histidine_triad_HIT"/>
</dbReference>
<proteinExistence type="predicted"/>
<evidence type="ECO:0000313" key="4">
    <source>
        <dbReference type="EMBL" id="OGM59231.1"/>
    </source>
</evidence>